<proteinExistence type="predicted"/>
<reference evidence="2" key="1">
    <citation type="submission" date="2018-02" db="EMBL/GenBank/DDBJ databases">
        <title>Rhizophora mucronata_Transcriptome.</title>
        <authorList>
            <person name="Meera S.P."/>
            <person name="Sreeshan A."/>
            <person name="Augustine A."/>
        </authorList>
    </citation>
    <scope>NUCLEOTIDE SEQUENCE</scope>
    <source>
        <tissue evidence="2">Leaf</tissue>
    </source>
</reference>
<name>A0A2P2PWB8_RHIMU</name>
<sequence length="27" mass="3028">MPRISRDGERQTGSRSSVSTHFGHGER</sequence>
<dbReference type="EMBL" id="GGEC01078542">
    <property type="protein sequence ID" value="MBX59026.1"/>
    <property type="molecule type" value="Transcribed_RNA"/>
</dbReference>
<feature type="region of interest" description="Disordered" evidence="1">
    <location>
        <begin position="1"/>
        <end position="27"/>
    </location>
</feature>
<evidence type="ECO:0000313" key="2">
    <source>
        <dbReference type="EMBL" id="MBX59026.1"/>
    </source>
</evidence>
<accession>A0A2P2PWB8</accession>
<dbReference type="AlphaFoldDB" id="A0A2P2PWB8"/>
<evidence type="ECO:0000256" key="1">
    <source>
        <dbReference type="SAM" id="MobiDB-lite"/>
    </source>
</evidence>
<feature type="compositionally biased region" description="Basic and acidic residues" evidence="1">
    <location>
        <begin position="1"/>
        <end position="12"/>
    </location>
</feature>
<organism evidence="2">
    <name type="scientific">Rhizophora mucronata</name>
    <name type="common">Asiatic mangrove</name>
    <dbReference type="NCBI Taxonomy" id="61149"/>
    <lineage>
        <taxon>Eukaryota</taxon>
        <taxon>Viridiplantae</taxon>
        <taxon>Streptophyta</taxon>
        <taxon>Embryophyta</taxon>
        <taxon>Tracheophyta</taxon>
        <taxon>Spermatophyta</taxon>
        <taxon>Magnoliopsida</taxon>
        <taxon>eudicotyledons</taxon>
        <taxon>Gunneridae</taxon>
        <taxon>Pentapetalae</taxon>
        <taxon>rosids</taxon>
        <taxon>fabids</taxon>
        <taxon>Malpighiales</taxon>
        <taxon>Rhizophoraceae</taxon>
        <taxon>Rhizophora</taxon>
    </lineage>
</organism>
<protein>
    <submittedName>
        <fullName evidence="2">Uncharacterized protein</fullName>
    </submittedName>
</protein>